<dbReference type="GO" id="GO:0005634">
    <property type="term" value="C:nucleus"/>
    <property type="evidence" value="ECO:0007669"/>
    <property type="project" value="UniProtKB-SubCell"/>
</dbReference>
<keyword evidence="10" id="KW-1185">Reference proteome</keyword>
<gene>
    <name evidence="9" type="ORF">P154DRAFT_384748</name>
</gene>
<dbReference type="Pfam" id="PF04082">
    <property type="entry name" value="Fungal_trans"/>
    <property type="match status" value="1"/>
</dbReference>
<sequence>LHLVYATGGRFLETTGQPGMFYTEEHHVVALSHLDEVVAYQDMRSVEVLLLLSIHSLRAPRGPGAWSYVGIAMRLCISLGLHRKQRRRGKSFADAEMCKRVFWVTYCLDRQVSIILGRPFAISD</sequence>
<dbReference type="GO" id="GO:0043565">
    <property type="term" value="F:sequence-specific DNA binding"/>
    <property type="evidence" value="ECO:0007669"/>
    <property type="project" value="TreeGrafter"/>
</dbReference>
<dbReference type="GO" id="GO:0000981">
    <property type="term" value="F:DNA-binding transcription factor activity, RNA polymerase II-specific"/>
    <property type="evidence" value="ECO:0007669"/>
    <property type="project" value="TreeGrafter"/>
</dbReference>
<dbReference type="SMART" id="SM00906">
    <property type="entry name" value="Fungal_trans"/>
    <property type="match status" value="1"/>
</dbReference>
<dbReference type="CDD" id="cd12148">
    <property type="entry name" value="fungal_TF_MHR"/>
    <property type="match status" value="1"/>
</dbReference>
<dbReference type="InterPro" id="IPR007219">
    <property type="entry name" value="XnlR_reg_dom"/>
</dbReference>
<dbReference type="InterPro" id="IPR052202">
    <property type="entry name" value="Yeast_MetPath_Reg"/>
</dbReference>
<protein>
    <recommendedName>
        <fullName evidence="8">Xylanolytic transcriptional activator regulatory domain-containing protein</fullName>
    </recommendedName>
</protein>
<evidence type="ECO:0000259" key="8">
    <source>
        <dbReference type="SMART" id="SM00906"/>
    </source>
</evidence>
<keyword evidence="4" id="KW-0805">Transcription regulation</keyword>
<keyword evidence="3" id="KW-0862">Zinc</keyword>
<evidence type="ECO:0000313" key="10">
    <source>
        <dbReference type="Proteomes" id="UP000799779"/>
    </source>
</evidence>
<evidence type="ECO:0000313" key="9">
    <source>
        <dbReference type="EMBL" id="KAF2001588.1"/>
    </source>
</evidence>
<dbReference type="GO" id="GO:0045944">
    <property type="term" value="P:positive regulation of transcription by RNA polymerase II"/>
    <property type="evidence" value="ECO:0007669"/>
    <property type="project" value="TreeGrafter"/>
</dbReference>
<evidence type="ECO:0000256" key="6">
    <source>
        <dbReference type="ARBA" id="ARBA00023163"/>
    </source>
</evidence>
<evidence type="ECO:0000256" key="4">
    <source>
        <dbReference type="ARBA" id="ARBA00023015"/>
    </source>
</evidence>
<evidence type="ECO:0000256" key="7">
    <source>
        <dbReference type="ARBA" id="ARBA00023242"/>
    </source>
</evidence>
<dbReference type="EMBL" id="ML977582">
    <property type="protein sequence ID" value="KAF2001588.1"/>
    <property type="molecule type" value="Genomic_DNA"/>
</dbReference>
<keyword evidence="7" id="KW-0539">Nucleus</keyword>
<dbReference type="OrthoDB" id="9970124at2759"/>
<comment type="subcellular location">
    <subcellularLocation>
        <location evidence="1">Nucleus</location>
    </subcellularLocation>
</comment>
<keyword evidence="6" id="KW-0804">Transcription</keyword>
<evidence type="ECO:0000256" key="3">
    <source>
        <dbReference type="ARBA" id="ARBA00022833"/>
    </source>
</evidence>
<feature type="non-terminal residue" evidence="9">
    <location>
        <position position="124"/>
    </location>
</feature>
<dbReference type="AlphaFoldDB" id="A0A6A5WKS6"/>
<feature type="non-terminal residue" evidence="9">
    <location>
        <position position="1"/>
    </location>
</feature>
<evidence type="ECO:0000256" key="1">
    <source>
        <dbReference type="ARBA" id="ARBA00004123"/>
    </source>
</evidence>
<dbReference type="PANTHER" id="PTHR47782">
    <property type="entry name" value="ZN(II)2CYS6 TRANSCRIPTION FACTOR (EUROFUNG)-RELATED"/>
    <property type="match status" value="1"/>
</dbReference>
<proteinExistence type="predicted"/>
<accession>A0A6A5WKS6</accession>
<evidence type="ECO:0000256" key="2">
    <source>
        <dbReference type="ARBA" id="ARBA00022723"/>
    </source>
</evidence>
<dbReference type="PANTHER" id="PTHR47782:SF12">
    <property type="entry name" value="ZN(II)2CYS6 TRANSCRIPTION FACTOR (EUROFUNG)"/>
    <property type="match status" value="1"/>
</dbReference>
<evidence type="ECO:0000256" key="5">
    <source>
        <dbReference type="ARBA" id="ARBA00023125"/>
    </source>
</evidence>
<dbReference type="GO" id="GO:0006351">
    <property type="term" value="P:DNA-templated transcription"/>
    <property type="evidence" value="ECO:0007669"/>
    <property type="project" value="InterPro"/>
</dbReference>
<dbReference type="Proteomes" id="UP000799779">
    <property type="component" value="Unassembled WGS sequence"/>
</dbReference>
<feature type="domain" description="Xylanolytic transcriptional activator regulatory" evidence="8">
    <location>
        <begin position="65"/>
        <end position="124"/>
    </location>
</feature>
<dbReference type="GO" id="GO:0008270">
    <property type="term" value="F:zinc ion binding"/>
    <property type="evidence" value="ECO:0007669"/>
    <property type="project" value="InterPro"/>
</dbReference>
<name>A0A6A5WKS6_9PLEO</name>
<keyword evidence="2" id="KW-0479">Metal-binding</keyword>
<reference evidence="9" key="1">
    <citation type="journal article" date="2020" name="Stud. Mycol.">
        <title>101 Dothideomycetes genomes: a test case for predicting lifestyles and emergence of pathogens.</title>
        <authorList>
            <person name="Haridas S."/>
            <person name="Albert R."/>
            <person name="Binder M."/>
            <person name="Bloem J."/>
            <person name="Labutti K."/>
            <person name="Salamov A."/>
            <person name="Andreopoulos B."/>
            <person name="Baker S."/>
            <person name="Barry K."/>
            <person name="Bills G."/>
            <person name="Bluhm B."/>
            <person name="Cannon C."/>
            <person name="Castanera R."/>
            <person name="Culley D."/>
            <person name="Daum C."/>
            <person name="Ezra D."/>
            <person name="Gonzalez J."/>
            <person name="Henrissat B."/>
            <person name="Kuo A."/>
            <person name="Liang C."/>
            <person name="Lipzen A."/>
            <person name="Lutzoni F."/>
            <person name="Magnuson J."/>
            <person name="Mondo S."/>
            <person name="Nolan M."/>
            <person name="Ohm R."/>
            <person name="Pangilinan J."/>
            <person name="Park H.-J."/>
            <person name="Ramirez L."/>
            <person name="Alfaro M."/>
            <person name="Sun H."/>
            <person name="Tritt A."/>
            <person name="Yoshinaga Y."/>
            <person name="Zwiers L.-H."/>
            <person name="Turgeon B."/>
            <person name="Goodwin S."/>
            <person name="Spatafora J."/>
            <person name="Crous P."/>
            <person name="Grigoriev I."/>
        </authorList>
    </citation>
    <scope>NUCLEOTIDE SEQUENCE</scope>
    <source>
        <strain evidence="9">CBS 123094</strain>
    </source>
</reference>
<organism evidence="9 10">
    <name type="scientific">Amniculicola lignicola CBS 123094</name>
    <dbReference type="NCBI Taxonomy" id="1392246"/>
    <lineage>
        <taxon>Eukaryota</taxon>
        <taxon>Fungi</taxon>
        <taxon>Dikarya</taxon>
        <taxon>Ascomycota</taxon>
        <taxon>Pezizomycotina</taxon>
        <taxon>Dothideomycetes</taxon>
        <taxon>Pleosporomycetidae</taxon>
        <taxon>Pleosporales</taxon>
        <taxon>Amniculicolaceae</taxon>
        <taxon>Amniculicola</taxon>
    </lineage>
</organism>
<keyword evidence="5" id="KW-0238">DNA-binding</keyword>